<evidence type="ECO:0000313" key="4">
    <source>
        <dbReference type="EMBL" id="RRD49991.1"/>
    </source>
</evidence>
<keyword evidence="3" id="KW-0732">Signal</keyword>
<dbReference type="Proteomes" id="UP000280935">
    <property type="component" value="Unassembled WGS sequence"/>
</dbReference>
<evidence type="ECO:0000256" key="2">
    <source>
        <dbReference type="SAM" id="Phobius"/>
    </source>
</evidence>
<feature type="region of interest" description="Disordered" evidence="1">
    <location>
        <begin position="296"/>
        <end position="316"/>
    </location>
</feature>
<dbReference type="PANTHER" id="PTHR35902:SF6">
    <property type="entry name" value="CONSERVED WITHIN P. AEROPHILUM"/>
    <property type="match status" value="1"/>
</dbReference>
<feature type="compositionally biased region" description="Gly residues" evidence="1">
    <location>
        <begin position="52"/>
        <end position="64"/>
    </location>
</feature>
<protein>
    <submittedName>
        <fullName evidence="4">Uncharacterized protein</fullName>
    </submittedName>
</protein>
<keyword evidence="2" id="KW-0472">Membrane</keyword>
<dbReference type="RefSeq" id="WP_125227628.1">
    <property type="nucleotide sequence ID" value="NZ_RQYT01000010.1"/>
</dbReference>
<keyword evidence="2" id="KW-1133">Transmembrane helix</keyword>
<dbReference type="OrthoDB" id="3730877at2"/>
<organism evidence="4 5">
    <name type="scientific">Arachnia propionica</name>
    <dbReference type="NCBI Taxonomy" id="1750"/>
    <lineage>
        <taxon>Bacteria</taxon>
        <taxon>Bacillati</taxon>
        <taxon>Actinomycetota</taxon>
        <taxon>Actinomycetes</taxon>
        <taxon>Propionibacteriales</taxon>
        <taxon>Propionibacteriaceae</taxon>
        <taxon>Arachnia</taxon>
    </lineage>
</organism>
<comment type="caution">
    <text evidence="4">The sequence shown here is derived from an EMBL/GenBank/DDBJ whole genome shotgun (WGS) entry which is preliminary data.</text>
</comment>
<feature type="region of interest" description="Disordered" evidence="1">
    <location>
        <begin position="29"/>
        <end position="67"/>
    </location>
</feature>
<reference evidence="4 5" key="1">
    <citation type="submission" date="2018-11" db="EMBL/GenBank/DDBJ databases">
        <title>Genomes From Bacteria Associated with the Canine Oral Cavity: a Test Case for Automated Genome-Based Taxonomic Assignment.</title>
        <authorList>
            <person name="Coil D.A."/>
            <person name="Jospin G."/>
            <person name="Darling A.E."/>
            <person name="Wallis C."/>
            <person name="Davis I.J."/>
            <person name="Harris S."/>
            <person name="Eisen J.A."/>
            <person name="Holcombe L.J."/>
            <person name="O'Flynn C."/>
        </authorList>
    </citation>
    <scope>NUCLEOTIDE SEQUENCE [LARGE SCALE GENOMIC DNA]</scope>
    <source>
        <strain evidence="4 5">OH2822_COT-296</strain>
    </source>
</reference>
<dbReference type="AlphaFoldDB" id="A0A3P1WUV8"/>
<evidence type="ECO:0000256" key="3">
    <source>
        <dbReference type="SAM" id="SignalP"/>
    </source>
</evidence>
<dbReference type="PANTHER" id="PTHR35902">
    <property type="entry name" value="S-LAYER DOMAIN-LIKE PROTEIN-RELATED"/>
    <property type="match status" value="1"/>
</dbReference>
<feature type="signal peptide" evidence="3">
    <location>
        <begin position="1"/>
        <end position="26"/>
    </location>
</feature>
<accession>A0A3P1WUV8</accession>
<dbReference type="EMBL" id="RQYT01000010">
    <property type="protein sequence ID" value="RRD49991.1"/>
    <property type="molecule type" value="Genomic_DNA"/>
</dbReference>
<evidence type="ECO:0000313" key="5">
    <source>
        <dbReference type="Proteomes" id="UP000280935"/>
    </source>
</evidence>
<gene>
    <name evidence="4" type="ORF">EII35_06405</name>
</gene>
<name>A0A3P1WUV8_9ACTN</name>
<sequence length="371" mass="39099">MRPFRLLIVALATCLALLIPSVLVHADEGKDKGTKESSSPQAPKDTAPPQGPGSGSDQGGGSGPTGVSVPRVMLESVIANPQTVTAGSSFALTYTLVNQSKQTRVSNLKVTLTQADGAFLPVNGSSSTWISAIKPKGSVSRDVNFTTLPTLENRPYAITMTIEYEDASANSYTTTETISVPVAQPTRAETSTITVNPTEVPVGEETTVTFSFNNLGKSKIFNAKATVAEGQGVAAKEHFIGAVEPGASSNVEMTLMAAEERTEPITVVLSFEDGDGKATTLEKQLALTVLAGMQKEPMEPPLNPMEPEEPEPAKPQESGDAWLWWLIGGGVLAVALLFASIAVARRAKRQQQQTSDLTLLDGDPLVAPDQP</sequence>
<evidence type="ECO:0000256" key="1">
    <source>
        <dbReference type="SAM" id="MobiDB-lite"/>
    </source>
</evidence>
<feature type="transmembrane region" description="Helical" evidence="2">
    <location>
        <begin position="322"/>
        <end position="344"/>
    </location>
</feature>
<proteinExistence type="predicted"/>
<feature type="chain" id="PRO_5018285068" evidence="3">
    <location>
        <begin position="27"/>
        <end position="371"/>
    </location>
</feature>
<keyword evidence="2" id="KW-0812">Transmembrane</keyword>
<feature type="region of interest" description="Disordered" evidence="1">
    <location>
        <begin position="352"/>
        <end position="371"/>
    </location>
</feature>